<dbReference type="GO" id="GO:0003723">
    <property type="term" value="F:RNA binding"/>
    <property type="evidence" value="ECO:0007669"/>
    <property type="project" value="InterPro"/>
</dbReference>
<dbReference type="Pfam" id="PF00687">
    <property type="entry name" value="Ribosomal_L1"/>
    <property type="match status" value="1"/>
</dbReference>
<evidence type="ECO:0000256" key="1">
    <source>
        <dbReference type="SAM" id="MobiDB-lite"/>
    </source>
</evidence>
<dbReference type="EMBL" id="HG937694">
    <property type="protein sequence ID" value="CDP38194.1"/>
    <property type="molecule type" value="Genomic_DNA"/>
</dbReference>
<evidence type="ECO:0000313" key="2">
    <source>
        <dbReference type="EMBL" id="CDP38194.1"/>
    </source>
</evidence>
<protein>
    <submittedName>
        <fullName evidence="2">ARAD1D29194p</fullName>
    </submittedName>
</protein>
<feature type="compositionally biased region" description="Basic and acidic residues" evidence="1">
    <location>
        <begin position="311"/>
        <end position="327"/>
    </location>
</feature>
<reference evidence="2" key="1">
    <citation type="submission" date="2014-02" db="EMBL/GenBank/DDBJ databases">
        <authorList>
            <person name="Genoscope - CEA"/>
        </authorList>
    </citation>
    <scope>NUCLEOTIDE SEQUENCE</scope>
    <source>
        <strain evidence="2">LS3</strain>
    </source>
</reference>
<feature type="compositionally biased region" description="Basic residues" evidence="1">
    <location>
        <begin position="329"/>
        <end position="340"/>
    </location>
</feature>
<dbReference type="AlphaFoldDB" id="A0A060TBR1"/>
<organism evidence="2">
    <name type="scientific">Blastobotrys adeninivorans</name>
    <name type="common">Yeast</name>
    <name type="synonym">Arxula adeninivorans</name>
    <dbReference type="NCBI Taxonomy" id="409370"/>
    <lineage>
        <taxon>Eukaryota</taxon>
        <taxon>Fungi</taxon>
        <taxon>Dikarya</taxon>
        <taxon>Ascomycota</taxon>
        <taxon>Saccharomycotina</taxon>
        <taxon>Dipodascomycetes</taxon>
        <taxon>Dipodascales</taxon>
        <taxon>Trichomonascaceae</taxon>
        <taxon>Blastobotrys</taxon>
    </lineage>
</organism>
<dbReference type="InterPro" id="IPR023674">
    <property type="entry name" value="Ribosomal_uL1-like"/>
</dbReference>
<feature type="region of interest" description="Disordered" evidence="1">
    <location>
        <begin position="290"/>
        <end position="340"/>
    </location>
</feature>
<sequence length="340" mass="38151">MNKEKTLEAANALLEYINRSSNTPEQDKTSLLDEEEANDIYVQINTKKFLSDKKSLKPKRVEIPHPIYSKEETSVCLFSKDPQRSYKDVLQSENSPTKDLITRVVGVSKLKGKFKAYEARRQLYSSYDLFLADDNVVSVLPKLLGKAFYDRSVSKIPLAVRIRSGDSISAERALKEVNSILNSTMFTIPVGTTVSVKVGTSSHSAEQIQENVLAVVDYFTSKVAKKGLDDVRTIEIKSNSSPGLPIFATTSLYTEEDIAKEGLDKAEKRKRDETSQGLTRLEKALAEVVDDEELERFTKKPIRNTETTTDEPEKTEDTKEASEENGKQKPAKKTRKSKAK</sequence>
<dbReference type="InterPro" id="IPR028364">
    <property type="entry name" value="Ribosomal_uL1/biogenesis"/>
</dbReference>
<reference evidence="2" key="2">
    <citation type="submission" date="2014-06" db="EMBL/GenBank/DDBJ databases">
        <title>The complete genome of Blastobotrys (Arxula) adeninivorans LS3 - a yeast of biotechnological interest.</title>
        <authorList>
            <person name="Kunze G."/>
            <person name="Gaillardin C."/>
            <person name="Czernicka M."/>
            <person name="Durrens P."/>
            <person name="Martin T."/>
            <person name="Boer E."/>
            <person name="Gabaldon T."/>
            <person name="Cruz J."/>
            <person name="Talla E."/>
            <person name="Marck C."/>
            <person name="Goffeau A."/>
            <person name="Barbe V."/>
            <person name="Baret P."/>
            <person name="Baronian K."/>
            <person name="Beier S."/>
            <person name="Bleykasten C."/>
            <person name="Bode R."/>
            <person name="Casaregola S."/>
            <person name="Despons L."/>
            <person name="Fairhead C."/>
            <person name="Giersberg M."/>
            <person name="Gierski P."/>
            <person name="Hahnel U."/>
            <person name="Hartmann A."/>
            <person name="Jankowska D."/>
            <person name="Jubin C."/>
            <person name="Jung P."/>
            <person name="Lafontaine I."/>
            <person name="Leh-Louis V."/>
            <person name="Lemaire M."/>
            <person name="Marcet-Houben M."/>
            <person name="Mascher M."/>
            <person name="Morel G."/>
            <person name="Richard G.-F."/>
            <person name="Riechen J."/>
            <person name="Sacerdot C."/>
            <person name="Sarkar A."/>
            <person name="Savel G."/>
            <person name="Schacherer J."/>
            <person name="Sherman D."/>
            <person name="Straub M.-L."/>
            <person name="Stein N."/>
            <person name="Thierry A."/>
            <person name="Trautwein-Schult A."/>
            <person name="Westhof E."/>
            <person name="Worch S."/>
            <person name="Dujon B."/>
            <person name="Souciet J.-L."/>
            <person name="Wincker P."/>
            <person name="Scholz U."/>
            <person name="Neuveglise N."/>
        </authorList>
    </citation>
    <scope>NUCLEOTIDE SEQUENCE</scope>
    <source>
        <strain evidence="2">LS3</strain>
    </source>
</reference>
<dbReference type="Gene3D" id="3.40.50.790">
    <property type="match status" value="1"/>
</dbReference>
<dbReference type="CDD" id="cd00403">
    <property type="entry name" value="Ribosomal_L1"/>
    <property type="match status" value="1"/>
</dbReference>
<proteinExistence type="predicted"/>
<name>A0A060TBR1_BLAAD</name>
<dbReference type="SUPFAM" id="SSF56808">
    <property type="entry name" value="Ribosomal protein L1"/>
    <property type="match status" value="1"/>
</dbReference>
<accession>A0A060TBR1</accession>
<dbReference type="InterPro" id="IPR016095">
    <property type="entry name" value="Ribosomal_uL1_3-a/b-sand"/>
</dbReference>
<dbReference type="InterPro" id="IPR050257">
    <property type="entry name" value="eL8/uL1-like"/>
</dbReference>
<gene>
    <name evidence="2" type="ORF">GNLVRS02_ARAD1D29194g</name>
</gene>
<dbReference type="PhylomeDB" id="A0A060TBR1"/>
<dbReference type="PANTHER" id="PTHR23105">
    <property type="entry name" value="RIBOSOMAL PROTEIN L7AE FAMILY MEMBER"/>
    <property type="match status" value="1"/>
</dbReference>